<evidence type="ECO:0000256" key="4">
    <source>
        <dbReference type="ARBA" id="ARBA00022490"/>
    </source>
</evidence>
<dbReference type="FunFam" id="3.30.930.10:FF:000065">
    <property type="entry name" value="Proline--tRNA ligase"/>
    <property type="match status" value="1"/>
</dbReference>
<keyword evidence="6" id="KW-0547">Nucleotide-binding</keyword>
<keyword evidence="9" id="KW-0030">Aminoacyl-tRNA synthetase</keyword>
<evidence type="ECO:0000259" key="10">
    <source>
        <dbReference type="Pfam" id="PF03129"/>
    </source>
</evidence>
<evidence type="ECO:0000256" key="1">
    <source>
        <dbReference type="ARBA" id="ARBA00004496"/>
    </source>
</evidence>
<comment type="caution">
    <text evidence="12">The sequence shown here is derived from an EMBL/GenBank/DDBJ whole genome shotgun (WGS) entry which is preliminary data.</text>
</comment>
<dbReference type="Pfam" id="PF04073">
    <property type="entry name" value="tRNA_edit"/>
    <property type="match status" value="1"/>
</dbReference>
<dbReference type="InterPro" id="IPR044140">
    <property type="entry name" value="ProRS_anticodon_short"/>
</dbReference>
<comment type="subunit">
    <text evidence="2">Homodimer.</text>
</comment>
<dbReference type="AlphaFoldDB" id="A0A0F9ABT7"/>
<dbReference type="InterPro" id="IPR018775">
    <property type="entry name" value="RlaP"/>
</dbReference>
<dbReference type="InterPro" id="IPR036621">
    <property type="entry name" value="Anticodon-bd_dom_sf"/>
</dbReference>
<dbReference type="EMBL" id="LAZR01043508">
    <property type="protein sequence ID" value="KKL06905.1"/>
    <property type="molecule type" value="Genomic_DNA"/>
</dbReference>
<feature type="domain" description="YbaK/aminoacyl-tRNA synthetase-associated" evidence="11">
    <location>
        <begin position="113"/>
        <end position="210"/>
    </location>
</feature>
<dbReference type="InterPro" id="IPR045864">
    <property type="entry name" value="aa-tRNA-synth_II/BPL/LPL"/>
</dbReference>
<dbReference type="GO" id="GO:0005829">
    <property type="term" value="C:cytosol"/>
    <property type="evidence" value="ECO:0007669"/>
    <property type="project" value="TreeGrafter"/>
</dbReference>
<dbReference type="SUPFAM" id="SSF55681">
    <property type="entry name" value="Class II aaRS and biotin synthetases"/>
    <property type="match status" value="1"/>
</dbReference>
<accession>A0A0F9ABT7</accession>
<dbReference type="Pfam" id="PF10127">
    <property type="entry name" value="RlaP"/>
    <property type="match status" value="1"/>
</dbReference>
<dbReference type="Pfam" id="PF03129">
    <property type="entry name" value="HGTP_anticodon"/>
    <property type="match status" value="1"/>
</dbReference>
<feature type="non-terminal residue" evidence="12">
    <location>
        <position position="394"/>
    </location>
</feature>
<name>A0A0F9ABT7_9ZZZZ</name>
<evidence type="ECO:0000256" key="5">
    <source>
        <dbReference type="ARBA" id="ARBA00022598"/>
    </source>
</evidence>
<comment type="subcellular location">
    <subcellularLocation>
        <location evidence="1">Cytoplasm</location>
    </subcellularLocation>
</comment>
<dbReference type="PANTHER" id="PTHR42753:SF2">
    <property type="entry name" value="PROLINE--TRNA LIGASE"/>
    <property type="match status" value="1"/>
</dbReference>
<evidence type="ECO:0000256" key="7">
    <source>
        <dbReference type="ARBA" id="ARBA00022840"/>
    </source>
</evidence>
<dbReference type="InterPro" id="IPR036754">
    <property type="entry name" value="YbaK/aa-tRNA-synt-asso_dom_sf"/>
</dbReference>
<feature type="domain" description="Anticodon-binding" evidence="10">
    <location>
        <begin position="314"/>
        <end position="392"/>
    </location>
</feature>
<evidence type="ECO:0000256" key="2">
    <source>
        <dbReference type="ARBA" id="ARBA00011738"/>
    </source>
</evidence>
<dbReference type="InterPro" id="IPR050062">
    <property type="entry name" value="Pro-tRNA_synthetase"/>
</dbReference>
<sequence length="394" mass="43928">MKELELAKKYQIFLCRAGSHAYGTNSAHSDVDTRGIFIAPPEYTLGCLKTVEQVELPGEDTVIYCPSCSYAANLDTASSKWHIAIDEEKERYRRCILPIAHLSRKWPVYLKCPSKLVKTLIYKAGDVTIAALVPGPKELNEDKLSGLADIGEARLYTGEDFAKRKDLVAGYVGPVGLKNVKIIADKSLRSMRNIVVGANEADYHLINVNMGRDFNVDIWADLVYVDEGDTCVQCEKDRVRKMKGIEVGHIFQLGTKYSSILGANFVDADGREHPLIMGCYGVGVSRLAAAAIEQKNDDRGMIWPASIAPFDFHLINLNKDEIWRERADDIYEKIVQKADVLYDDRRVSAGVKFADADLIGIPVQIICGKNLKENETVEVKIRATGERLEIKEDS</sequence>
<dbReference type="PANTHER" id="PTHR42753">
    <property type="entry name" value="MITOCHONDRIAL RIBOSOME PROTEIN L39/PROLYL-TRNA LIGASE FAMILY MEMBER"/>
    <property type="match status" value="1"/>
</dbReference>
<evidence type="ECO:0000256" key="3">
    <source>
        <dbReference type="ARBA" id="ARBA00019110"/>
    </source>
</evidence>
<evidence type="ECO:0000259" key="11">
    <source>
        <dbReference type="Pfam" id="PF04073"/>
    </source>
</evidence>
<dbReference type="Gene3D" id="3.30.930.10">
    <property type="entry name" value="Bira Bifunctional Protein, Domain 2"/>
    <property type="match status" value="1"/>
</dbReference>
<dbReference type="Gene3D" id="3.90.960.10">
    <property type="entry name" value="YbaK/aminoacyl-tRNA synthetase-associated domain"/>
    <property type="match status" value="1"/>
</dbReference>
<dbReference type="GO" id="GO:0006433">
    <property type="term" value="P:prolyl-tRNA aminoacylation"/>
    <property type="evidence" value="ECO:0007669"/>
    <property type="project" value="TreeGrafter"/>
</dbReference>
<dbReference type="GO" id="GO:0002161">
    <property type="term" value="F:aminoacyl-tRNA deacylase activity"/>
    <property type="evidence" value="ECO:0007669"/>
    <property type="project" value="InterPro"/>
</dbReference>
<evidence type="ECO:0000256" key="6">
    <source>
        <dbReference type="ARBA" id="ARBA00022741"/>
    </source>
</evidence>
<dbReference type="GO" id="GO:0004827">
    <property type="term" value="F:proline-tRNA ligase activity"/>
    <property type="evidence" value="ECO:0007669"/>
    <property type="project" value="TreeGrafter"/>
</dbReference>
<reference evidence="12" key="1">
    <citation type="journal article" date="2015" name="Nature">
        <title>Complex archaea that bridge the gap between prokaryotes and eukaryotes.</title>
        <authorList>
            <person name="Spang A."/>
            <person name="Saw J.H."/>
            <person name="Jorgensen S.L."/>
            <person name="Zaremba-Niedzwiedzka K."/>
            <person name="Martijn J."/>
            <person name="Lind A.E."/>
            <person name="van Eijk R."/>
            <person name="Schleper C."/>
            <person name="Guy L."/>
            <person name="Ettema T.J."/>
        </authorList>
    </citation>
    <scope>NUCLEOTIDE SEQUENCE</scope>
</reference>
<dbReference type="InterPro" id="IPR007214">
    <property type="entry name" value="YbaK/aa-tRNA-synth-assoc-dom"/>
</dbReference>
<dbReference type="Gene3D" id="3.40.50.800">
    <property type="entry name" value="Anticodon-binding domain"/>
    <property type="match status" value="1"/>
</dbReference>
<evidence type="ECO:0000256" key="8">
    <source>
        <dbReference type="ARBA" id="ARBA00022917"/>
    </source>
</evidence>
<dbReference type="SUPFAM" id="SSF52954">
    <property type="entry name" value="Class II aaRS ABD-related"/>
    <property type="match status" value="1"/>
</dbReference>
<dbReference type="SUPFAM" id="SSF55826">
    <property type="entry name" value="YbaK/ProRS associated domain"/>
    <property type="match status" value="1"/>
</dbReference>
<dbReference type="CDD" id="cd00861">
    <property type="entry name" value="ProRS_anticodon_short"/>
    <property type="match status" value="1"/>
</dbReference>
<keyword evidence="7" id="KW-0067">ATP-binding</keyword>
<dbReference type="GO" id="GO:0005524">
    <property type="term" value="F:ATP binding"/>
    <property type="evidence" value="ECO:0007669"/>
    <property type="project" value="UniProtKB-KW"/>
</dbReference>
<keyword evidence="5" id="KW-0436">Ligase</keyword>
<gene>
    <name evidence="12" type="ORF">LCGC14_2591370</name>
</gene>
<evidence type="ECO:0000313" key="12">
    <source>
        <dbReference type="EMBL" id="KKL06905.1"/>
    </source>
</evidence>
<keyword evidence="8" id="KW-0648">Protein biosynthesis</keyword>
<keyword evidence="4" id="KW-0963">Cytoplasm</keyword>
<protein>
    <recommendedName>
        <fullName evidence="3">Proline--tRNA ligase</fullName>
    </recommendedName>
</protein>
<organism evidence="12">
    <name type="scientific">marine sediment metagenome</name>
    <dbReference type="NCBI Taxonomy" id="412755"/>
    <lineage>
        <taxon>unclassified sequences</taxon>
        <taxon>metagenomes</taxon>
        <taxon>ecological metagenomes</taxon>
    </lineage>
</organism>
<dbReference type="InterPro" id="IPR004154">
    <property type="entry name" value="Anticodon-bd"/>
</dbReference>
<evidence type="ECO:0000256" key="9">
    <source>
        <dbReference type="ARBA" id="ARBA00023146"/>
    </source>
</evidence>
<proteinExistence type="predicted"/>